<gene>
    <name evidence="3" type="primary">Contig653.g721</name>
    <name evidence="3" type="ORF">STYLEM_19149</name>
</gene>
<organism evidence="3 4">
    <name type="scientific">Stylonychia lemnae</name>
    <name type="common">Ciliate</name>
    <dbReference type="NCBI Taxonomy" id="5949"/>
    <lineage>
        <taxon>Eukaryota</taxon>
        <taxon>Sar</taxon>
        <taxon>Alveolata</taxon>
        <taxon>Ciliophora</taxon>
        <taxon>Intramacronucleata</taxon>
        <taxon>Spirotrichea</taxon>
        <taxon>Stichotrichia</taxon>
        <taxon>Sporadotrichida</taxon>
        <taxon>Oxytrichidae</taxon>
        <taxon>Stylonychinae</taxon>
        <taxon>Stylonychia</taxon>
    </lineage>
</organism>
<name>A0A078B6K7_STYLE</name>
<dbReference type="EMBL" id="CCKQ01018074">
    <property type="protein sequence ID" value="CDW90009.1"/>
    <property type="molecule type" value="Genomic_DNA"/>
</dbReference>
<dbReference type="InParanoid" id="A0A078B6K7"/>
<sequence length="214" mass="25000">MRDIERANSDIKNMQYEIKRVPKMKEVELNGKLNNLRTIVNELEENLNEKKRKFKYEIRLDNELVQLKKIQELDPANVDLEAMEEIGIQLPKEDSIAVEKFKESLKTSLTKHIKIPQISGAHDGPIIPSGKNENEIDLERKQNQPMAIDLTLQTLDNPCRRLFDNIWVFWQRYIKDRFTCPLMLIFVASVVFVIICALMSYKEQEAATTVKKLL</sequence>
<accession>A0A078B6K7</accession>
<keyword evidence="1" id="KW-0175">Coiled coil</keyword>
<evidence type="ECO:0000313" key="3">
    <source>
        <dbReference type="EMBL" id="CDW90009.1"/>
    </source>
</evidence>
<proteinExistence type="predicted"/>
<protein>
    <submittedName>
        <fullName evidence="3">Uncharacterized protein</fullName>
    </submittedName>
</protein>
<evidence type="ECO:0000313" key="4">
    <source>
        <dbReference type="Proteomes" id="UP000039865"/>
    </source>
</evidence>
<dbReference type="OrthoDB" id="10635902at2759"/>
<keyword evidence="2" id="KW-1133">Transmembrane helix</keyword>
<keyword evidence="4" id="KW-1185">Reference proteome</keyword>
<evidence type="ECO:0000256" key="2">
    <source>
        <dbReference type="SAM" id="Phobius"/>
    </source>
</evidence>
<dbReference type="AlphaFoldDB" id="A0A078B6K7"/>
<feature type="coiled-coil region" evidence="1">
    <location>
        <begin position="26"/>
        <end position="53"/>
    </location>
</feature>
<evidence type="ECO:0000256" key="1">
    <source>
        <dbReference type="SAM" id="Coils"/>
    </source>
</evidence>
<keyword evidence="2" id="KW-0812">Transmembrane</keyword>
<feature type="transmembrane region" description="Helical" evidence="2">
    <location>
        <begin position="182"/>
        <end position="201"/>
    </location>
</feature>
<reference evidence="3 4" key="1">
    <citation type="submission" date="2014-06" db="EMBL/GenBank/DDBJ databases">
        <authorList>
            <person name="Swart Estienne"/>
        </authorList>
    </citation>
    <scope>NUCLEOTIDE SEQUENCE [LARGE SCALE GENOMIC DNA]</scope>
    <source>
        <strain evidence="3 4">130c</strain>
    </source>
</reference>
<keyword evidence="2" id="KW-0472">Membrane</keyword>
<dbReference type="Proteomes" id="UP000039865">
    <property type="component" value="Unassembled WGS sequence"/>
</dbReference>